<name>A0A8E2ALD9_9APHY</name>
<keyword evidence="3" id="KW-1185">Reference proteome</keyword>
<feature type="region of interest" description="Disordered" evidence="1">
    <location>
        <begin position="34"/>
        <end position="140"/>
    </location>
</feature>
<dbReference type="AlphaFoldDB" id="A0A8E2ALD9"/>
<evidence type="ECO:0000313" key="2">
    <source>
        <dbReference type="EMBL" id="OCH84122.1"/>
    </source>
</evidence>
<sequence>MPDHDDHRDDHRDEHRDAHVVSLRLALGSILAPKRPPYTRASTTTSGTASPAWHGHASGAALPPHALPPFGVPSPLFQHHLHHPHRPAQTSHHRTDASTPAPPSAPMVSRAASAPDATTGSPLPADAQVPAAAASGSTTPHHRADFVGTLQSKSAWDALIHGSWV</sequence>
<reference evidence="2 3" key="1">
    <citation type="submission" date="2016-07" db="EMBL/GenBank/DDBJ databases">
        <title>Draft genome of the white-rot fungus Obba rivulosa 3A-2.</title>
        <authorList>
            <consortium name="DOE Joint Genome Institute"/>
            <person name="Miettinen O."/>
            <person name="Riley R."/>
            <person name="Acob R."/>
            <person name="Barry K."/>
            <person name="Cullen D."/>
            <person name="De Vries R."/>
            <person name="Hainaut M."/>
            <person name="Hatakka A."/>
            <person name="Henrissat B."/>
            <person name="Hilden K."/>
            <person name="Kuo R."/>
            <person name="Labutti K."/>
            <person name="Lipzen A."/>
            <person name="Makela M.R."/>
            <person name="Sandor L."/>
            <person name="Spatafora J.W."/>
            <person name="Grigoriev I.V."/>
            <person name="Hibbett D.S."/>
        </authorList>
    </citation>
    <scope>NUCLEOTIDE SEQUENCE [LARGE SCALE GENOMIC DNA]</scope>
    <source>
        <strain evidence="2 3">3A-2</strain>
    </source>
</reference>
<dbReference type="OrthoDB" id="3268861at2759"/>
<dbReference type="Proteomes" id="UP000250043">
    <property type="component" value="Unassembled WGS sequence"/>
</dbReference>
<gene>
    <name evidence="2" type="ORF">OBBRIDRAFT_799359</name>
</gene>
<evidence type="ECO:0000256" key="1">
    <source>
        <dbReference type="SAM" id="MobiDB-lite"/>
    </source>
</evidence>
<dbReference type="EMBL" id="KV722720">
    <property type="protein sequence ID" value="OCH84122.1"/>
    <property type="molecule type" value="Genomic_DNA"/>
</dbReference>
<organism evidence="2 3">
    <name type="scientific">Obba rivulosa</name>
    <dbReference type="NCBI Taxonomy" id="1052685"/>
    <lineage>
        <taxon>Eukaryota</taxon>
        <taxon>Fungi</taxon>
        <taxon>Dikarya</taxon>
        <taxon>Basidiomycota</taxon>
        <taxon>Agaricomycotina</taxon>
        <taxon>Agaricomycetes</taxon>
        <taxon>Polyporales</taxon>
        <taxon>Gelatoporiaceae</taxon>
        <taxon>Obba</taxon>
    </lineage>
</organism>
<proteinExistence type="predicted"/>
<protein>
    <submittedName>
        <fullName evidence="2">Uncharacterized protein</fullName>
    </submittedName>
</protein>
<feature type="compositionally biased region" description="Low complexity" evidence="1">
    <location>
        <begin position="122"/>
        <end position="134"/>
    </location>
</feature>
<feature type="compositionally biased region" description="Low complexity" evidence="1">
    <location>
        <begin position="39"/>
        <end position="52"/>
    </location>
</feature>
<accession>A0A8E2ALD9</accession>
<evidence type="ECO:0000313" key="3">
    <source>
        <dbReference type="Proteomes" id="UP000250043"/>
    </source>
</evidence>